<dbReference type="InterPro" id="IPR036388">
    <property type="entry name" value="WH-like_DNA-bd_sf"/>
</dbReference>
<dbReference type="Proteomes" id="UP001165135">
    <property type="component" value="Unassembled WGS sequence"/>
</dbReference>
<reference evidence="6" key="1">
    <citation type="submission" date="2023-03" db="EMBL/GenBank/DDBJ databases">
        <title>Actinoallomurus iriomotensis NBRC 103681.</title>
        <authorList>
            <person name="Ichikawa N."/>
            <person name="Sato H."/>
            <person name="Tonouchi N."/>
        </authorList>
    </citation>
    <scope>NUCLEOTIDE SEQUENCE</scope>
    <source>
        <strain evidence="6">NBRC 103681</strain>
    </source>
</reference>
<evidence type="ECO:0000256" key="4">
    <source>
        <dbReference type="SAM" id="MobiDB-lite"/>
    </source>
</evidence>
<proteinExistence type="predicted"/>
<evidence type="ECO:0000256" key="1">
    <source>
        <dbReference type="ARBA" id="ARBA00023015"/>
    </source>
</evidence>
<gene>
    <name evidence="6" type="ORF">Airi01_021410</name>
</gene>
<dbReference type="GO" id="GO:0043200">
    <property type="term" value="P:response to amino acid"/>
    <property type="evidence" value="ECO:0007669"/>
    <property type="project" value="TreeGrafter"/>
</dbReference>
<protein>
    <recommendedName>
        <fullName evidence="5">HTH asnC-type domain-containing protein</fullName>
    </recommendedName>
</protein>
<dbReference type="SUPFAM" id="SSF54909">
    <property type="entry name" value="Dimeric alpha+beta barrel"/>
    <property type="match status" value="1"/>
</dbReference>
<dbReference type="AlphaFoldDB" id="A0A9W6RE09"/>
<dbReference type="InterPro" id="IPR019888">
    <property type="entry name" value="Tscrpt_reg_AsnC-like"/>
</dbReference>
<sequence length="292" mass="32472">MIHALQLNGRISFSRVGEVLGVSGQTIARRYARLRESGTLRVIGLTDPRLVDEVVWLTRVRCTPDAATTIAEALARRRDTSWVQLTSGGTDILCAVRAKDSGDGESLLLRRLPRTPRVLNVTAHCVLHVFLGGAHGLLEKAEILGPEQARRLRAASPSGRRLDLTDGDHRLMAALREDGRTPLHYLAKVTRWSPSTVRRRMADLQDAGVLYFDVDFDPTLLGLRFRALLWLSVPPLPAPSCRRAARTTPRGRLHRGDDGLDQPPGQRGLLHRQRSVRLHHPAHRCATRCDPP</sequence>
<dbReference type="SUPFAM" id="SSF46785">
    <property type="entry name" value="Winged helix' DNA-binding domain"/>
    <property type="match status" value="1"/>
</dbReference>
<evidence type="ECO:0000259" key="5">
    <source>
        <dbReference type="PROSITE" id="PS50956"/>
    </source>
</evidence>
<dbReference type="SMART" id="SM00344">
    <property type="entry name" value="HTH_ASNC"/>
    <property type="match status" value="1"/>
</dbReference>
<dbReference type="EMBL" id="BSTJ01000002">
    <property type="protein sequence ID" value="GLY73874.1"/>
    <property type="molecule type" value="Genomic_DNA"/>
</dbReference>
<feature type="domain" description="HTH asnC-type" evidence="5">
    <location>
        <begin position="1"/>
        <end position="54"/>
    </location>
</feature>
<dbReference type="PANTHER" id="PTHR30154:SF34">
    <property type="entry name" value="TRANSCRIPTIONAL REGULATOR AZLB"/>
    <property type="match status" value="1"/>
</dbReference>
<evidence type="ECO:0000313" key="7">
    <source>
        <dbReference type="Proteomes" id="UP001165135"/>
    </source>
</evidence>
<dbReference type="GO" id="GO:0005829">
    <property type="term" value="C:cytosol"/>
    <property type="evidence" value="ECO:0007669"/>
    <property type="project" value="TreeGrafter"/>
</dbReference>
<name>A0A9W6RE09_9ACTN</name>
<dbReference type="PANTHER" id="PTHR30154">
    <property type="entry name" value="LEUCINE-RESPONSIVE REGULATORY PROTEIN"/>
    <property type="match status" value="1"/>
</dbReference>
<dbReference type="Gene3D" id="1.10.10.10">
    <property type="entry name" value="Winged helix-like DNA-binding domain superfamily/Winged helix DNA-binding domain"/>
    <property type="match status" value="2"/>
</dbReference>
<dbReference type="Pfam" id="PF13404">
    <property type="entry name" value="HTH_AsnC-type"/>
    <property type="match status" value="2"/>
</dbReference>
<feature type="region of interest" description="Disordered" evidence="4">
    <location>
        <begin position="240"/>
        <end position="268"/>
    </location>
</feature>
<keyword evidence="1" id="KW-0805">Transcription regulation</keyword>
<accession>A0A9W6RE09</accession>
<dbReference type="GO" id="GO:0043565">
    <property type="term" value="F:sequence-specific DNA binding"/>
    <property type="evidence" value="ECO:0007669"/>
    <property type="project" value="InterPro"/>
</dbReference>
<evidence type="ECO:0000313" key="6">
    <source>
        <dbReference type="EMBL" id="GLY73874.1"/>
    </source>
</evidence>
<dbReference type="Pfam" id="PF01037">
    <property type="entry name" value="AsnC_trans_reg"/>
    <property type="match status" value="1"/>
</dbReference>
<keyword evidence="2" id="KW-0238">DNA-binding</keyword>
<dbReference type="InterPro" id="IPR036390">
    <property type="entry name" value="WH_DNA-bd_sf"/>
</dbReference>
<feature type="compositionally biased region" description="Basic residues" evidence="4">
    <location>
        <begin position="243"/>
        <end position="253"/>
    </location>
</feature>
<keyword evidence="3" id="KW-0804">Transcription</keyword>
<feature type="domain" description="HTH asnC-type" evidence="5">
    <location>
        <begin position="164"/>
        <end position="224"/>
    </location>
</feature>
<organism evidence="6 7">
    <name type="scientific">Actinoallomurus iriomotensis</name>
    <dbReference type="NCBI Taxonomy" id="478107"/>
    <lineage>
        <taxon>Bacteria</taxon>
        <taxon>Bacillati</taxon>
        <taxon>Actinomycetota</taxon>
        <taxon>Actinomycetes</taxon>
        <taxon>Streptosporangiales</taxon>
        <taxon>Thermomonosporaceae</taxon>
        <taxon>Actinoallomurus</taxon>
    </lineage>
</organism>
<evidence type="ECO:0000256" key="3">
    <source>
        <dbReference type="ARBA" id="ARBA00023163"/>
    </source>
</evidence>
<dbReference type="InterPro" id="IPR000485">
    <property type="entry name" value="AsnC-type_HTH_dom"/>
</dbReference>
<dbReference type="PROSITE" id="PS50956">
    <property type="entry name" value="HTH_ASNC_2"/>
    <property type="match status" value="2"/>
</dbReference>
<comment type="caution">
    <text evidence="6">The sequence shown here is derived from an EMBL/GenBank/DDBJ whole genome shotgun (WGS) entry which is preliminary data.</text>
</comment>
<dbReference type="InterPro" id="IPR019887">
    <property type="entry name" value="Tscrpt_reg_AsnC/Lrp_C"/>
</dbReference>
<evidence type="ECO:0000256" key="2">
    <source>
        <dbReference type="ARBA" id="ARBA00023125"/>
    </source>
</evidence>
<dbReference type="InterPro" id="IPR011008">
    <property type="entry name" value="Dimeric_a/b-barrel"/>
</dbReference>
<dbReference type="Gene3D" id="3.30.70.920">
    <property type="match status" value="1"/>
</dbReference>